<reference evidence="1" key="1">
    <citation type="submission" date="2021-02" db="EMBL/GenBank/DDBJ databases">
        <authorList>
            <person name="Nowell W R."/>
        </authorList>
    </citation>
    <scope>NUCLEOTIDE SEQUENCE</scope>
</reference>
<protein>
    <submittedName>
        <fullName evidence="1">Uncharacterized protein</fullName>
    </submittedName>
</protein>
<dbReference type="Proteomes" id="UP000663866">
    <property type="component" value="Unassembled WGS sequence"/>
</dbReference>
<accession>A0A820UX58</accession>
<evidence type="ECO:0000313" key="2">
    <source>
        <dbReference type="Proteomes" id="UP000663866"/>
    </source>
</evidence>
<keyword evidence="2" id="KW-1185">Reference proteome</keyword>
<feature type="non-terminal residue" evidence="1">
    <location>
        <position position="1"/>
    </location>
</feature>
<sequence>CFITTSANTGTSDSPIYTYIKATTNHNHPPDVITQKINIFISKLKDLSSDSNTGPSLSKYYQLVAQMKFTFVYLFFKNM</sequence>
<name>A0A820UX58_9BILA</name>
<dbReference type="AlphaFoldDB" id="A0A820UX58"/>
<proteinExistence type="predicted"/>
<evidence type="ECO:0000313" key="1">
    <source>
        <dbReference type="EMBL" id="CAF4491826.1"/>
    </source>
</evidence>
<dbReference type="EMBL" id="CAJOBG010052065">
    <property type="protein sequence ID" value="CAF4491826.1"/>
    <property type="molecule type" value="Genomic_DNA"/>
</dbReference>
<comment type="caution">
    <text evidence="1">The sequence shown here is derived from an EMBL/GenBank/DDBJ whole genome shotgun (WGS) entry which is preliminary data.</text>
</comment>
<gene>
    <name evidence="1" type="ORF">OVN521_LOCUS40252</name>
</gene>
<organism evidence="1 2">
    <name type="scientific">Rotaria magnacalcarata</name>
    <dbReference type="NCBI Taxonomy" id="392030"/>
    <lineage>
        <taxon>Eukaryota</taxon>
        <taxon>Metazoa</taxon>
        <taxon>Spiralia</taxon>
        <taxon>Gnathifera</taxon>
        <taxon>Rotifera</taxon>
        <taxon>Eurotatoria</taxon>
        <taxon>Bdelloidea</taxon>
        <taxon>Philodinida</taxon>
        <taxon>Philodinidae</taxon>
        <taxon>Rotaria</taxon>
    </lineage>
</organism>